<comment type="similarity">
    <text evidence="2 11 12">Belongs to the class-I aminoacyl-tRNA synthetase family.</text>
</comment>
<keyword evidence="9 11" id="KW-0030">Aminoacyl-tRNA synthetase</keyword>
<dbReference type="PANTHER" id="PTHR11956">
    <property type="entry name" value="ARGINYL-TRNA SYNTHETASE"/>
    <property type="match status" value="1"/>
</dbReference>
<dbReference type="CDD" id="cd00671">
    <property type="entry name" value="ArgRS_core"/>
    <property type="match status" value="1"/>
</dbReference>
<comment type="subunit">
    <text evidence="3 11">Monomer.</text>
</comment>
<sequence length="574" mass="63542">MTQGLVQEQVANAVQGALADAKAKGQLKIESWPTVTLDAPKRPEWGDLATTVAMSLAASEKRAPHDIAKIIADNLLTRDQLFERVEIVRPGFLNLTVKPGIWLEVLRDIERKGAAYGTSAVGVGKRVLVEYVSANPTGPLHVGHGRGAAVGQALARLLRAVGYDVVSEYYINDAGRQMKLLGASVYARLQELAGTPVTFPEEGYHGEYIRLAAEQIQASDGATLATLSLTEAEQRCRDLAYRTLLQHIREDLSLLGIEFESWFSEASLIESGAVERSFTELKQQDLLFENEGALWFRSSKFGDEKDRVVRKQDGECTYLASDIAYHRDKLQRGYDLLIDVWGADHHGYIPRMQAVIQAYGYPKERLQVVLVQLVKLLRGGAEVKMSKRSGEFITMREVIDEVGVDAAMFFFLMRDSNTHLDFDLELAKQRSSDNPVYYVQYAHARISSLWRVAAARGIACPTASEADLTVLTDPDELALIRKLSMFPEVLEASALAFEPHRLTYYLQQLAALLHTFYNKHRILPPAADSETGDAPVAEAIAPTTTAARLVLMRSVQQVVKNGLTVLGISAPEQM</sequence>
<dbReference type="Gene3D" id="3.40.50.620">
    <property type="entry name" value="HUPs"/>
    <property type="match status" value="1"/>
</dbReference>
<keyword evidence="8 11" id="KW-0648">Protein biosynthesis</keyword>
<feature type="domain" description="DALR anticodon binding" evidence="13">
    <location>
        <begin position="439"/>
        <end position="574"/>
    </location>
</feature>
<dbReference type="PROSITE" id="PS00178">
    <property type="entry name" value="AA_TRNA_LIGASE_I"/>
    <property type="match status" value="1"/>
</dbReference>
<evidence type="ECO:0000259" key="13">
    <source>
        <dbReference type="SMART" id="SM00836"/>
    </source>
</evidence>
<reference evidence="16" key="1">
    <citation type="submission" date="2018-04" db="EMBL/GenBank/DDBJ databases">
        <authorList>
            <person name="Lucker S."/>
            <person name="Sakoula D."/>
        </authorList>
    </citation>
    <scope>NUCLEOTIDE SEQUENCE [LARGE SCALE GENOMIC DNA]</scope>
</reference>
<dbReference type="FunFam" id="1.10.730.10:FF:000008">
    <property type="entry name" value="Arginine--tRNA ligase"/>
    <property type="match status" value="1"/>
</dbReference>
<evidence type="ECO:0000256" key="1">
    <source>
        <dbReference type="ARBA" id="ARBA00004496"/>
    </source>
</evidence>
<dbReference type="Gene3D" id="1.10.730.10">
    <property type="entry name" value="Isoleucyl-tRNA Synthetase, Domain 1"/>
    <property type="match status" value="1"/>
</dbReference>
<feature type="short sequence motif" description="'HIGH' region" evidence="11">
    <location>
        <begin position="134"/>
        <end position="144"/>
    </location>
</feature>
<organism evidence="15 16">
    <name type="scientific">Nitrospira lenta</name>
    <dbReference type="NCBI Taxonomy" id="1436998"/>
    <lineage>
        <taxon>Bacteria</taxon>
        <taxon>Pseudomonadati</taxon>
        <taxon>Nitrospirota</taxon>
        <taxon>Nitrospiria</taxon>
        <taxon>Nitrospirales</taxon>
        <taxon>Nitrospiraceae</taxon>
        <taxon>Nitrospira</taxon>
    </lineage>
</organism>
<dbReference type="NCBIfam" id="TIGR00456">
    <property type="entry name" value="argS"/>
    <property type="match status" value="1"/>
</dbReference>
<dbReference type="SUPFAM" id="SSF52374">
    <property type="entry name" value="Nucleotidylyl transferase"/>
    <property type="match status" value="1"/>
</dbReference>
<dbReference type="OrthoDB" id="9803211at2"/>
<dbReference type="GO" id="GO:0004814">
    <property type="term" value="F:arginine-tRNA ligase activity"/>
    <property type="evidence" value="ECO:0007669"/>
    <property type="project" value="UniProtKB-UniRule"/>
</dbReference>
<evidence type="ECO:0000256" key="7">
    <source>
        <dbReference type="ARBA" id="ARBA00022840"/>
    </source>
</evidence>
<protein>
    <recommendedName>
        <fullName evidence="11">Arginine--tRNA ligase</fullName>
        <ecNumber evidence="11">6.1.1.19</ecNumber>
    </recommendedName>
    <alternativeName>
        <fullName evidence="11">Arginyl-tRNA synthetase</fullName>
        <shortName evidence="11">ArgRS</shortName>
    </alternativeName>
</protein>
<evidence type="ECO:0000256" key="6">
    <source>
        <dbReference type="ARBA" id="ARBA00022741"/>
    </source>
</evidence>
<evidence type="ECO:0000256" key="3">
    <source>
        <dbReference type="ARBA" id="ARBA00011245"/>
    </source>
</evidence>
<dbReference type="PANTHER" id="PTHR11956:SF5">
    <property type="entry name" value="ARGININE--TRNA LIGASE, CYTOPLASMIC"/>
    <property type="match status" value="1"/>
</dbReference>
<dbReference type="RefSeq" id="WP_121989994.1">
    <property type="nucleotide sequence ID" value="NZ_OUNR01000017.1"/>
</dbReference>
<dbReference type="Proteomes" id="UP000248168">
    <property type="component" value="Unassembled WGS sequence"/>
</dbReference>
<keyword evidence="4 11" id="KW-0963">Cytoplasm</keyword>
<dbReference type="InterPro" id="IPR001412">
    <property type="entry name" value="aa-tRNA-synth_I_CS"/>
</dbReference>
<comment type="subcellular location">
    <subcellularLocation>
        <location evidence="1 11">Cytoplasm</location>
    </subcellularLocation>
</comment>
<dbReference type="InterPro" id="IPR009080">
    <property type="entry name" value="tRNAsynth_Ia_anticodon-bd"/>
</dbReference>
<evidence type="ECO:0000256" key="8">
    <source>
        <dbReference type="ARBA" id="ARBA00022917"/>
    </source>
</evidence>
<evidence type="ECO:0000256" key="5">
    <source>
        <dbReference type="ARBA" id="ARBA00022598"/>
    </source>
</evidence>
<proteinExistence type="inferred from homology"/>
<evidence type="ECO:0000256" key="10">
    <source>
        <dbReference type="ARBA" id="ARBA00049339"/>
    </source>
</evidence>
<name>A0A330L7B1_9BACT</name>
<dbReference type="Pfam" id="PF05746">
    <property type="entry name" value="DALR_1"/>
    <property type="match status" value="1"/>
</dbReference>
<dbReference type="SMART" id="SM00836">
    <property type="entry name" value="DALR_1"/>
    <property type="match status" value="1"/>
</dbReference>
<evidence type="ECO:0000256" key="4">
    <source>
        <dbReference type="ARBA" id="ARBA00022490"/>
    </source>
</evidence>
<dbReference type="SUPFAM" id="SSF47323">
    <property type="entry name" value="Anticodon-binding domain of a subclass of class I aminoacyl-tRNA synthetases"/>
    <property type="match status" value="1"/>
</dbReference>
<dbReference type="PRINTS" id="PR01038">
    <property type="entry name" value="TRNASYNTHARG"/>
</dbReference>
<evidence type="ECO:0000259" key="14">
    <source>
        <dbReference type="SMART" id="SM01016"/>
    </source>
</evidence>
<dbReference type="GO" id="GO:0005524">
    <property type="term" value="F:ATP binding"/>
    <property type="evidence" value="ECO:0007669"/>
    <property type="project" value="UniProtKB-UniRule"/>
</dbReference>
<dbReference type="SMART" id="SM01016">
    <property type="entry name" value="Arg_tRNA_synt_N"/>
    <property type="match status" value="1"/>
</dbReference>
<evidence type="ECO:0000313" key="16">
    <source>
        <dbReference type="Proteomes" id="UP000248168"/>
    </source>
</evidence>
<dbReference type="InterPro" id="IPR036695">
    <property type="entry name" value="Arg-tRNA-synth_N_sf"/>
</dbReference>
<keyword evidence="5 11" id="KW-0436">Ligase</keyword>
<evidence type="ECO:0000313" key="15">
    <source>
        <dbReference type="EMBL" id="SPP65753.1"/>
    </source>
</evidence>
<feature type="domain" description="Arginyl tRNA synthetase N-terminal" evidence="14">
    <location>
        <begin position="8"/>
        <end position="97"/>
    </location>
</feature>
<gene>
    <name evidence="11 15" type="primary">argS</name>
    <name evidence="15" type="ORF">NITLEN_40226</name>
</gene>
<dbReference type="InterPro" id="IPR008909">
    <property type="entry name" value="DALR_anticod-bd"/>
</dbReference>
<dbReference type="InterPro" id="IPR001278">
    <property type="entry name" value="Arg-tRNA-ligase"/>
</dbReference>
<dbReference type="InParanoid" id="A0A330L7B1"/>
<dbReference type="EC" id="6.1.1.19" evidence="11"/>
<evidence type="ECO:0000256" key="9">
    <source>
        <dbReference type="ARBA" id="ARBA00023146"/>
    </source>
</evidence>
<dbReference type="FunFam" id="3.40.50.620:FF:000062">
    <property type="entry name" value="Arginine--tRNA ligase"/>
    <property type="match status" value="1"/>
</dbReference>
<keyword evidence="6 11" id="KW-0547">Nucleotide-binding</keyword>
<dbReference type="EMBL" id="OUNR01000017">
    <property type="protein sequence ID" value="SPP65753.1"/>
    <property type="molecule type" value="Genomic_DNA"/>
</dbReference>
<dbReference type="Pfam" id="PF03485">
    <property type="entry name" value="Arg_tRNA_synt_N"/>
    <property type="match status" value="1"/>
</dbReference>
<dbReference type="Gene3D" id="3.30.1360.70">
    <property type="entry name" value="Arginyl tRNA synthetase N-terminal domain"/>
    <property type="match status" value="1"/>
</dbReference>
<dbReference type="GO" id="GO:0006420">
    <property type="term" value="P:arginyl-tRNA aminoacylation"/>
    <property type="evidence" value="ECO:0007669"/>
    <property type="project" value="UniProtKB-UniRule"/>
</dbReference>
<dbReference type="FunCoup" id="A0A330L7B1">
    <property type="interactions" value="500"/>
</dbReference>
<dbReference type="Pfam" id="PF00750">
    <property type="entry name" value="tRNA-synt_1d"/>
    <property type="match status" value="1"/>
</dbReference>
<keyword evidence="16" id="KW-1185">Reference proteome</keyword>
<accession>A0A330L7B1</accession>
<evidence type="ECO:0000256" key="11">
    <source>
        <dbReference type="HAMAP-Rule" id="MF_00123"/>
    </source>
</evidence>
<dbReference type="InterPro" id="IPR035684">
    <property type="entry name" value="ArgRS_core"/>
</dbReference>
<dbReference type="AlphaFoldDB" id="A0A330L7B1"/>
<dbReference type="SUPFAM" id="SSF55190">
    <property type="entry name" value="Arginyl-tRNA synthetase (ArgRS), N-terminal 'additional' domain"/>
    <property type="match status" value="1"/>
</dbReference>
<evidence type="ECO:0000256" key="2">
    <source>
        <dbReference type="ARBA" id="ARBA00005594"/>
    </source>
</evidence>
<dbReference type="GO" id="GO:0005737">
    <property type="term" value="C:cytoplasm"/>
    <property type="evidence" value="ECO:0007669"/>
    <property type="project" value="UniProtKB-SubCell"/>
</dbReference>
<dbReference type="HAMAP" id="MF_00123">
    <property type="entry name" value="Arg_tRNA_synth"/>
    <property type="match status" value="1"/>
</dbReference>
<dbReference type="InterPro" id="IPR005148">
    <property type="entry name" value="Arg-tRNA-synth_N"/>
</dbReference>
<keyword evidence="7 11" id="KW-0067">ATP-binding</keyword>
<evidence type="ECO:0000256" key="12">
    <source>
        <dbReference type="RuleBase" id="RU363038"/>
    </source>
</evidence>
<comment type="catalytic activity">
    <reaction evidence="10 11">
        <text>tRNA(Arg) + L-arginine + ATP = L-arginyl-tRNA(Arg) + AMP + diphosphate</text>
        <dbReference type="Rhea" id="RHEA:20301"/>
        <dbReference type="Rhea" id="RHEA-COMP:9658"/>
        <dbReference type="Rhea" id="RHEA-COMP:9673"/>
        <dbReference type="ChEBI" id="CHEBI:30616"/>
        <dbReference type="ChEBI" id="CHEBI:32682"/>
        <dbReference type="ChEBI" id="CHEBI:33019"/>
        <dbReference type="ChEBI" id="CHEBI:78442"/>
        <dbReference type="ChEBI" id="CHEBI:78513"/>
        <dbReference type="ChEBI" id="CHEBI:456215"/>
        <dbReference type="EC" id="6.1.1.19"/>
    </reaction>
</comment>
<dbReference type="InterPro" id="IPR014729">
    <property type="entry name" value="Rossmann-like_a/b/a_fold"/>
</dbReference>